<keyword evidence="2" id="KW-1185">Reference proteome</keyword>
<organism evidence="1 2">
    <name type="scientific">Choanephora cucurbitarum</name>
    <dbReference type="NCBI Taxonomy" id="101091"/>
    <lineage>
        <taxon>Eukaryota</taxon>
        <taxon>Fungi</taxon>
        <taxon>Fungi incertae sedis</taxon>
        <taxon>Mucoromycota</taxon>
        <taxon>Mucoromycotina</taxon>
        <taxon>Mucoromycetes</taxon>
        <taxon>Mucorales</taxon>
        <taxon>Mucorineae</taxon>
        <taxon>Choanephoraceae</taxon>
        <taxon>Choanephoroideae</taxon>
        <taxon>Choanephora</taxon>
    </lineage>
</organism>
<comment type="caution">
    <text evidence="1">The sequence shown here is derived from an EMBL/GenBank/DDBJ whole genome shotgun (WGS) entry which is preliminary data.</text>
</comment>
<dbReference type="Proteomes" id="UP000093000">
    <property type="component" value="Unassembled WGS sequence"/>
</dbReference>
<evidence type="ECO:0000313" key="1">
    <source>
        <dbReference type="EMBL" id="OBZ80769.1"/>
    </source>
</evidence>
<evidence type="ECO:0000313" key="2">
    <source>
        <dbReference type="Proteomes" id="UP000093000"/>
    </source>
</evidence>
<dbReference type="InParanoid" id="A0A1C7MWG6"/>
<dbReference type="EMBL" id="LUGH01001753">
    <property type="protein sequence ID" value="OBZ80769.1"/>
    <property type="molecule type" value="Genomic_DNA"/>
</dbReference>
<accession>A0A1C7MWG6</accession>
<reference evidence="1 2" key="1">
    <citation type="submission" date="2016-03" db="EMBL/GenBank/DDBJ databases">
        <title>Choanephora cucurbitarum.</title>
        <authorList>
            <person name="Min B."/>
            <person name="Park H."/>
            <person name="Park J.-H."/>
            <person name="Shin H.-D."/>
            <person name="Choi I.-G."/>
        </authorList>
    </citation>
    <scope>NUCLEOTIDE SEQUENCE [LARGE SCALE GENOMIC DNA]</scope>
    <source>
        <strain evidence="1 2">KUS-F28377</strain>
    </source>
</reference>
<proteinExistence type="predicted"/>
<protein>
    <submittedName>
        <fullName evidence="1">Uncharacterized protein</fullName>
    </submittedName>
</protein>
<dbReference type="AlphaFoldDB" id="A0A1C7MWG6"/>
<name>A0A1C7MWG6_9FUNG</name>
<sequence>MVTSLFNRTSNANRNDSQANEVGYIFNLSCVEVRNKAERNALVEDITQERNEELILEPAEDLVEDLAED</sequence>
<gene>
    <name evidence="1" type="ORF">A0J61_11182</name>
</gene>